<feature type="transmembrane region" description="Helical" evidence="2">
    <location>
        <begin position="31"/>
        <end position="52"/>
    </location>
</feature>
<protein>
    <submittedName>
        <fullName evidence="3">Unannotated protein</fullName>
    </submittedName>
</protein>
<keyword evidence="2" id="KW-0472">Membrane</keyword>
<sequence length="250" mass="25857">MVLTPSTTRPPYPEEMLFDLRGKGRRRTVKIVYGGLALLIGLGLVAFGIGGATSGGLVDAIGGSGSGSNTSVYSDQAKALSKKVAADPKDEASWAALTKAQIQQASIIGYDQNTQSFNAAGKAALAKGAASWESYLALNPKKPDDRVASLMINAYGPGGLNQPAKSAGALKVVIESRGPSAALYSQLAVLTYLAGEKRESEIAEQRALELTPANKRKLVAAQLATQRTQIDSAQAQAAQQKSQGTPGLGG</sequence>
<reference evidence="3" key="1">
    <citation type="submission" date="2020-05" db="EMBL/GenBank/DDBJ databases">
        <authorList>
            <person name="Chiriac C."/>
            <person name="Salcher M."/>
            <person name="Ghai R."/>
            <person name="Kavagutti S V."/>
        </authorList>
    </citation>
    <scope>NUCLEOTIDE SEQUENCE</scope>
</reference>
<evidence type="ECO:0000256" key="2">
    <source>
        <dbReference type="SAM" id="Phobius"/>
    </source>
</evidence>
<evidence type="ECO:0000313" key="4">
    <source>
        <dbReference type="EMBL" id="CAB5028352.1"/>
    </source>
</evidence>
<dbReference type="EMBL" id="CAFBPX010000008">
    <property type="protein sequence ID" value="CAB5028352.1"/>
    <property type="molecule type" value="Genomic_DNA"/>
</dbReference>
<feature type="compositionally biased region" description="Polar residues" evidence="1">
    <location>
        <begin position="241"/>
        <end position="250"/>
    </location>
</feature>
<evidence type="ECO:0000313" key="3">
    <source>
        <dbReference type="EMBL" id="CAB4337484.1"/>
    </source>
</evidence>
<dbReference type="EMBL" id="CAESAO010000014">
    <property type="protein sequence ID" value="CAB4337484.1"/>
    <property type="molecule type" value="Genomic_DNA"/>
</dbReference>
<keyword evidence="2" id="KW-1133">Transmembrane helix</keyword>
<accession>A0A6J5Z4T4</accession>
<proteinExistence type="predicted"/>
<keyword evidence="2" id="KW-0812">Transmembrane</keyword>
<name>A0A6J5Z4T4_9ZZZZ</name>
<dbReference type="AlphaFoldDB" id="A0A6J5Z4T4"/>
<organism evidence="3">
    <name type="scientific">freshwater metagenome</name>
    <dbReference type="NCBI Taxonomy" id="449393"/>
    <lineage>
        <taxon>unclassified sequences</taxon>
        <taxon>metagenomes</taxon>
        <taxon>ecological metagenomes</taxon>
    </lineage>
</organism>
<feature type="region of interest" description="Disordered" evidence="1">
    <location>
        <begin position="230"/>
        <end position="250"/>
    </location>
</feature>
<gene>
    <name evidence="3" type="ORF">UFOPK3522_00300</name>
    <name evidence="4" type="ORF">UFOPK4175_00089</name>
</gene>
<evidence type="ECO:0000256" key="1">
    <source>
        <dbReference type="SAM" id="MobiDB-lite"/>
    </source>
</evidence>